<name>X1Q8S4_9ZZZZ</name>
<dbReference type="AlphaFoldDB" id="X1Q8S4"/>
<accession>X1Q8S4</accession>
<evidence type="ECO:0000313" key="1">
    <source>
        <dbReference type="EMBL" id="GAI39659.1"/>
    </source>
</evidence>
<dbReference type="EMBL" id="BARV01032936">
    <property type="protein sequence ID" value="GAI39659.1"/>
    <property type="molecule type" value="Genomic_DNA"/>
</dbReference>
<evidence type="ECO:0008006" key="2">
    <source>
        <dbReference type="Google" id="ProtNLM"/>
    </source>
</evidence>
<gene>
    <name evidence="1" type="ORF">S06H3_51851</name>
</gene>
<feature type="non-terminal residue" evidence="1">
    <location>
        <position position="1"/>
    </location>
</feature>
<protein>
    <recommendedName>
        <fullName evidence="2">HTH cro/C1-type domain-containing protein</fullName>
    </recommendedName>
</protein>
<reference evidence="1" key="1">
    <citation type="journal article" date="2014" name="Front. Microbiol.">
        <title>High frequency of phylogenetically diverse reductive dehalogenase-homologous genes in deep subseafloor sedimentary metagenomes.</title>
        <authorList>
            <person name="Kawai M."/>
            <person name="Futagami T."/>
            <person name="Toyoda A."/>
            <person name="Takaki Y."/>
            <person name="Nishi S."/>
            <person name="Hori S."/>
            <person name="Arai W."/>
            <person name="Tsubouchi T."/>
            <person name="Morono Y."/>
            <person name="Uchiyama I."/>
            <person name="Ito T."/>
            <person name="Fujiyama A."/>
            <person name="Inagaki F."/>
            <person name="Takami H."/>
        </authorList>
    </citation>
    <scope>NUCLEOTIDE SEQUENCE</scope>
    <source>
        <strain evidence="1">Expedition CK06-06</strain>
    </source>
</reference>
<sequence>VNKQRVSRIEQDEKLGKVRLETLKNVAEAMDCIFVYAFVPRDSLEQTVRNQAKLVAQKRAARSNQMMRLEKQELSNSEKEKSLKDLIVDIINTMPKSLWDEK</sequence>
<organism evidence="1">
    <name type="scientific">marine sediment metagenome</name>
    <dbReference type="NCBI Taxonomy" id="412755"/>
    <lineage>
        <taxon>unclassified sequences</taxon>
        <taxon>metagenomes</taxon>
        <taxon>ecological metagenomes</taxon>
    </lineage>
</organism>
<comment type="caution">
    <text evidence="1">The sequence shown here is derived from an EMBL/GenBank/DDBJ whole genome shotgun (WGS) entry which is preliminary data.</text>
</comment>
<proteinExistence type="predicted"/>